<comment type="caution">
    <text evidence="2">The sequence shown here is derived from an EMBL/GenBank/DDBJ whole genome shotgun (WGS) entry which is preliminary data.</text>
</comment>
<evidence type="ECO:0000313" key="2">
    <source>
        <dbReference type="EMBL" id="GIH43476.1"/>
    </source>
</evidence>
<dbReference type="Gene3D" id="3.40.630.30">
    <property type="match status" value="1"/>
</dbReference>
<evidence type="ECO:0000313" key="3">
    <source>
        <dbReference type="Proteomes" id="UP000603904"/>
    </source>
</evidence>
<dbReference type="InterPro" id="IPR016181">
    <property type="entry name" value="Acyl_CoA_acyltransferase"/>
</dbReference>
<gene>
    <name evidence="2" type="ORF">Mco01_64760</name>
</gene>
<dbReference type="Pfam" id="PF13302">
    <property type="entry name" value="Acetyltransf_3"/>
    <property type="match status" value="1"/>
</dbReference>
<reference evidence="2 3" key="1">
    <citation type="submission" date="2021-01" db="EMBL/GenBank/DDBJ databases">
        <title>Whole genome shotgun sequence of Microbispora corallina NBRC 16416.</title>
        <authorList>
            <person name="Komaki H."/>
            <person name="Tamura T."/>
        </authorList>
    </citation>
    <scope>NUCLEOTIDE SEQUENCE [LARGE SCALE GENOMIC DNA]</scope>
    <source>
        <strain evidence="2 3">NBRC 16416</strain>
    </source>
</reference>
<feature type="domain" description="N-acetyltransferase" evidence="1">
    <location>
        <begin position="13"/>
        <end position="178"/>
    </location>
</feature>
<accession>A0ABQ4G8X0</accession>
<proteinExistence type="predicted"/>
<dbReference type="PANTHER" id="PTHR43610:SF1">
    <property type="entry name" value="N-ACETYLTRANSFERASE DOMAIN-CONTAINING PROTEIN"/>
    <property type="match status" value="1"/>
</dbReference>
<dbReference type="InterPro" id="IPR000182">
    <property type="entry name" value="GNAT_dom"/>
</dbReference>
<keyword evidence="3" id="KW-1185">Reference proteome</keyword>
<dbReference type="Proteomes" id="UP000603904">
    <property type="component" value="Unassembled WGS sequence"/>
</dbReference>
<dbReference type="SUPFAM" id="SSF55729">
    <property type="entry name" value="Acyl-CoA N-acyltransferases (Nat)"/>
    <property type="match status" value="1"/>
</dbReference>
<evidence type="ECO:0000259" key="1">
    <source>
        <dbReference type="PROSITE" id="PS51186"/>
    </source>
</evidence>
<organism evidence="2 3">
    <name type="scientific">Microbispora corallina</name>
    <dbReference type="NCBI Taxonomy" id="83302"/>
    <lineage>
        <taxon>Bacteria</taxon>
        <taxon>Bacillati</taxon>
        <taxon>Actinomycetota</taxon>
        <taxon>Actinomycetes</taxon>
        <taxon>Streptosporangiales</taxon>
        <taxon>Streptosporangiaceae</taxon>
        <taxon>Microbispora</taxon>
    </lineage>
</organism>
<dbReference type="PANTHER" id="PTHR43610">
    <property type="entry name" value="BLL6696 PROTEIN"/>
    <property type="match status" value="1"/>
</dbReference>
<name>A0ABQ4G8X0_9ACTN</name>
<protein>
    <submittedName>
        <fullName evidence="2">Acetyltransferase</fullName>
    </submittedName>
</protein>
<dbReference type="PROSITE" id="PS51186">
    <property type="entry name" value="GNAT"/>
    <property type="match status" value="1"/>
</dbReference>
<sequence length="196" mass="21683">MLSDKPTLNGERVVLQPVAPEHVDGLWELVRDPETRRLTGSQGEGEFTYEAAAAWYATRAAHDDRLDLAICDAASGAYVGEVVLNELDAANLACNLRIALVGSRVYGKGYGTEALRLVLAHAFETVGLHRVGLEVYAFNTRALHVYEKIGFVREGIRRDALLWDGHWHDAIAMSVLAPDWHAHHDGPPRPYMTSSR</sequence>
<dbReference type="EMBL" id="BOOC01000039">
    <property type="protein sequence ID" value="GIH43476.1"/>
    <property type="molecule type" value="Genomic_DNA"/>
</dbReference>